<dbReference type="EMBL" id="JACEIQ010000001">
    <property type="protein sequence ID" value="MBA4493288.1"/>
    <property type="molecule type" value="Genomic_DNA"/>
</dbReference>
<dbReference type="Proteomes" id="UP000535491">
    <property type="component" value="Unassembled WGS sequence"/>
</dbReference>
<name>A0A7W1WP01_9BACL</name>
<evidence type="ECO:0000313" key="1">
    <source>
        <dbReference type="EMBL" id="MBA4493288.1"/>
    </source>
</evidence>
<evidence type="ECO:0000313" key="2">
    <source>
        <dbReference type="Proteomes" id="UP000535491"/>
    </source>
</evidence>
<accession>A0A7W1WP01</accession>
<gene>
    <name evidence="1" type="ORF">H1191_03050</name>
</gene>
<reference evidence="1 2" key="1">
    <citation type="submission" date="2020-07" db="EMBL/GenBank/DDBJ databases">
        <authorList>
            <person name="Feng H."/>
        </authorList>
    </citation>
    <scope>NUCLEOTIDE SEQUENCE [LARGE SCALE GENOMIC DNA]</scope>
    <source>
        <strain evidence="2">s-10</strain>
    </source>
</reference>
<keyword evidence="2" id="KW-1185">Reference proteome</keyword>
<comment type="caution">
    <text evidence="1">The sequence shown here is derived from an EMBL/GenBank/DDBJ whole genome shotgun (WGS) entry which is preliminary data.</text>
</comment>
<dbReference type="RefSeq" id="WP_181750482.1">
    <property type="nucleotide sequence ID" value="NZ_JACEIQ010000001.1"/>
</dbReference>
<proteinExistence type="predicted"/>
<protein>
    <submittedName>
        <fullName evidence="1">Uncharacterized protein</fullName>
    </submittedName>
</protein>
<sequence>MGQRTDEPIHFLDWRADWQQQKESDFFSMLDRAALFVERSTTFREKMRALYLFQQWTGYQRTKDANFRSDPEQIFRIWFLCDYINVRNQRMIERYMKEKNLEDDWEWASALIASYYSIFLAECRTGQYMLQEWCGETPFFHIDPGYWDEKKLQNGYVLARPVKVGVKYIPVGPVIPLQKEQAKQMIDWIEKQLETISIPLRIFMQFLGLGVYRFLFKTDKKEEH</sequence>
<dbReference type="AlphaFoldDB" id="A0A7W1WP01"/>
<organism evidence="1 2">
    <name type="scientific">Paenactinomyces guangxiensis</name>
    <dbReference type="NCBI Taxonomy" id="1490290"/>
    <lineage>
        <taxon>Bacteria</taxon>
        <taxon>Bacillati</taxon>
        <taxon>Bacillota</taxon>
        <taxon>Bacilli</taxon>
        <taxon>Bacillales</taxon>
        <taxon>Thermoactinomycetaceae</taxon>
        <taxon>Paenactinomyces</taxon>
    </lineage>
</organism>